<keyword evidence="2" id="KW-1185">Reference proteome</keyword>
<reference evidence="1" key="1">
    <citation type="submission" date="2022-11" db="EMBL/GenBank/DDBJ databases">
        <title>Centuries of genome instability and evolution in soft-shell clam transmissible cancer (bioRxiv).</title>
        <authorList>
            <person name="Hart S.F.M."/>
            <person name="Yonemitsu M.A."/>
            <person name="Giersch R.M."/>
            <person name="Beal B.F."/>
            <person name="Arriagada G."/>
            <person name="Davis B.W."/>
            <person name="Ostrander E.A."/>
            <person name="Goff S.P."/>
            <person name="Metzger M.J."/>
        </authorList>
    </citation>
    <scope>NUCLEOTIDE SEQUENCE</scope>
    <source>
        <strain evidence="1">MELC-2E11</strain>
        <tissue evidence="1">Siphon/mantle</tissue>
    </source>
</reference>
<dbReference type="EMBL" id="CP111014">
    <property type="protein sequence ID" value="WAQ98175.1"/>
    <property type="molecule type" value="Genomic_DNA"/>
</dbReference>
<sequence length="330" mass="37623">MIAFSEIIKNAFTFSNIVSQAFGEEVRAWNEKSVQNALSWAHYCMKVAEETKGCSYRSDLDRHIQGLTILLNPVSLLHLDLNLLTKAPSILTKILLKNPHLPRHLSAVVQSNGSPEYSQVPLDVLPVYRVLCSEELAIQGCVRDQGQHVLDRLVFLHGLTNSSHRFEKFIDRLIADLSSLPNCQDIILCTLLAEVKNNNGYEAAVNLKERISSLMFEKHMSALYSCGVTLVCSACALDDQFCTKYLEFLQHWGDSMKPQYGLTQEGQLYCWRYEQTDLELNRSFKRLATLISALQNKNKKTRLKVSEMMKDSSKRTFVNVWKDMEHKCIA</sequence>
<gene>
    <name evidence="1" type="ORF">MAR_022548</name>
</gene>
<dbReference type="InterPro" id="IPR038505">
    <property type="entry name" value="FANCF_C_sf"/>
</dbReference>
<protein>
    <submittedName>
        <fullName evidence="1">Uncharacterized protein</fullName>
    </submittedName>
</protein>
<evidence type="ECO:0000313" key="2">
    <source>
        <dbReference type="Proteomes" id="UP001164746"/>
    </source>
</evidence>
<name>A0ABY7DNA9_MYAAR</name>
<dbReference type="Proteomes" id="UP001164746">
    <property type="component" value="Chromosome 3"/>
</dbReference>
<dbReference type="InterPro" id="IPR035428">
    <property type="entry name" value="FANCF"/>
</dbReference>
<accession>A0ABY7DNA9</accession>
<proteinExistence type="predicted"/>
<dbReference type="Gene3D" id="1.25.40.490">
    <property type="match status" value="1"/>
</dbReference>
<organism evidence="1 2">
    <name type="scientific">Mya arenaria</name>
    <name type="common">Soft-shell clam</name>
    <dbReference type="NCBI Taxonomy" id="6604"/>
    <lineage>
        <taxon>Eukaryota</taxon>
        <taxon>Metazoa</taxon>
        <taxon>Spiralia</taxon>
        <taxon>Lophotrochozoa</taxon>
        <taxon>Mollusca</taxon>
        <taxon>Bivalvia</taxon>
        <taxon>Autobranchia</taxon>
        <taxon>Heteroconchia</taxon>
        <taxon>Euheterodonta</taxon>
        <taxon>Imparidentia</taxon>
        <taxon>Neoheterodontei</taxon>
        <taxon>Myida</taxon>
        <taxon>Myoidea</taxon>
        <taxon>Myidae</taxon>
        <taxon>Mya</taxon>
    </lineage>
</organism>
<dbReference type="Pfam" id="PF11107">
    <property type="entry name" value="FANCF"/>
    <property type="match status" value="1"/>
</dbReference>
<evidence type="ECO:0000313" key="1">
    <source>
        <dbReference type="EMBL" id="WAQ98175.1"/>
    </source>
</evidence>